<gene>
    <name evidence="4" type="ORF">RSO01_09930</name>
</gene>
<evidence type="ECO:0000256" key="2">
    <source>
        <dbReference type="SAM" id="SignalP"/>
    </source>
</evidence>
<accession>A0A512N4B6</accession>
<dbReference type="PANTHER" id="PTHR36505:SF1">
    <property type="entry name" value="BLR1072 PROTEIN"/>
    <property type="match status" value="1"/>
</dbReference>
<dbReference type="EMBL" id="BKAJ01000018">
    <property type="protein sequence ID" value="GEP53827.1"/>
    <property type="molecule type" value="Genomic_DNA"/>
</dbReference>
<dbReference type="AlphaFoldDB" id="A0A512N4B6"/>
<feature type="compositionally biased region" description="Low complexity" evidence="1">
    <location>
        <begin position="23"/>
        <end position="39"/>
    </location>
</feature>
<feature type="domain" description="PRC-barrel" evidence="3">
    <location>
        <begin position="53"/>
        <end position="125"/>
    </location>
</feature>
<dbReference type="InterPro" id="IPR011033">
    <property type="entry name" value="PRC_barrel-like_sf"/>
</dbReference>
<evidence type="ECO:0000256" key="1">
    <source>
        <dbReference type="SAM" id="MobiDB-lite"/>
    </source>
</evidence>
<feature type="chain" id="PRO_5021946696" description="PRC-barrel domain-containing protein" evidence="2">
    <location>
        <begin position="21"/>
        <end position="165"/>
    </location>
</feature>
<reference evidence="4 5" key="1">
    <citation type="submission" date="2019-07" db="EMBL/GenBank/DDBJ databases">
        <title>Whole genome shotgun sequence of Reyranella soli NBRC 108950.</title>
        <authorList>
            <person name="Hosoyama A."/>
            <person name="Uohara A."/>
            <person name="Ohji S."/>
            <person name="Ichikawa N."/>
        </authorList>
    </citation>
    <scope>NUCLEOTIDE SEQUENCE [LARGE SCALE GENOMIC DNA]</scope>
    <source>
        <strain evidence="4 5">NBRC 108950</strain>
    </source>
</reference>
<feature type="region of interest" description="Disordered" evidence="1">
    <location>
        <begin position="23"/>
        <end position="47"/>
    </location>
</feature>
<feature type="region of interest" description="Disordered" evidence="1">
    <location>
        <begin position="136"/>
        <end position="165"/>
    </location>
</feature>
<dbReference type="Proteomes" id="UP000321058">
    <property type="component" value="Unassembled WGS sequence"/>
</dbReference>
<dbReference type="Gene3D" id="2.30.30.240">
    <property type="entry name" value="PRC-barrel domain"/>
    <property type="match status" value="1"/>
</dbReference>
<evidence type="ECO:0000313" key="5">
    <source>
        <dbReference type="Proteomes" id="UP000321058"/>
    </source>
</evidence>
<feature type="signal peptide" evidence="2">
    <location>
        <begin position="1"/>
        <end position="20"/>
    </location>
</feature>
<evidence type="ECO:0000313" key="4">
    <source>
        <dbReference type="EMBL" id="GEP53827.1"/>
    </source>
</evidence>
<organism evidence="4 5">
    <name type="scientific">Reyranella soli</name>
    <dbReference type="NCBI Taxonomy" id="1230389"/>
    <lineage>
        <taxon>Bacteria</taxon>
        <taxon>Pseudomonadati</taxon>
        <taxon>Pseudomonadota</taxon>
        <taxon>Alphaproteobacteria</taxon>
        <taxon>Hyphomicrobiales</taxon>
        <taxon>Reyranellaceae</taxon>
        <taxon>Reyranella</taxon>
    </lineage>
</organism>
<dbReference type="Pfam" id="PF05239">
    <property type="entry name" value="PRC"/>
    <property type="match status" value="1"/>
</dbReference>
<sequence length="165" mass="17210">MLKSVVFAAFLTCGAISAYAQTQTTPAQPSSPAPTATPADRTVSTGDFNAKGDMAASALIGTKVRNANKESIGKIDDIYLDKDAKVTDVVISVGGFLGVGSKDVAVKWSDITFAQEDNSVVLTTSLTKDALIALPDYTKTDRRKPAPPETATAPPARPAPPTQSR</sequence>
<keyword evidence="5" id="KW-1185">Reference proteome</keyword>
<name>A0A512N4B6_9HYPH</name>
<dbReference type="InterPro" id="IPR027275">
    <property type="entry name" value="PRC-brl_dom"/>
</dbReference>
<evidence type="ECO:0000259" key="3">
    <source>
        <dbReference type="Pfam" id="PF05239"/>
    </source>
</evidence>
<protein>
    <recommendedName>
        <fullName evidence="3">PRC-barrel domain-containing protein</fullName>
    </recommendedName>
</protein>
<dbReference type="SUPFAM" id="SSF50346">
    <property type="entry name" value="PRC-barrel domain"/>
    <property type="match status" value="1"/>
</dbReference>
<dbReference type="RefSeq" id="WP_147146833.1">
    <property type="nucleotide sequence ID" value="NZ_BKAJ01000018.1"/>
</dbReference>
<dbReference type="PANTHER" id="PTHR36505">
    <property type="entry name" value="BLR1072 PROTEIN"/>
    <property type="match status" value="1"/>
</dbReference>
<feature type="compositionally biased region" description="Pro residues" evidence="1">
    <location>
        <begin position="155"/>
        <end position="165"/>
    </location>
</feature>
<keyword evidence="2" id="KW-0732">Signal</keyword>
<proteinExistence type="predicted"/>
<dbReference type="OrthoDB" id="8021018at2"/>
<comment type="caution">
    <text evidence="4">The sequence shown here is derived from an EMBL/GenBank/DDBJ whole genome shotgun (WGS) entry which is preliminary data.</text>
</comment>